<dbReference type="KEGG" id="dli:dnl_57590"/>
<proteinExistence type="predicted"/>
<dbReference type="Proteomes" id="UP000663720">
    <property type="component" value="Chromosome"/>
</dbReference>
<dbReference type="AlphaFoldDB" id="A0A975BDH8"/>
<gene>
    <name evidence="1" type="ORF">dnl_57590</name>
</gene>
<dbReference type="EMBL" id="CP061799">
    <property type="protein sequence ID" value="QTA83357.1"/>
    <property type="molecule type" value="Genomic_DNA"/>
</dbReference>
<evidence type="ECO:0000313" key="2">
    <source>
        <dbReference type="Proteomes" id="UP000663720"/>
    </source>
</evidence>
<keyword evidence="2" id="KW-1185">Reference proteome</keyword>
<evidence type="ECO:0000313" key="1">
    <source>
        <dbReference type="EMBL" id="QTA83357.1"/>
    </source>
</evidence>
<sequence>MSFLLIFRKFLFQGKRFINCYPRSIGNNSTEHINITEKNILFQCINQKYNMNIILVNKGCRILLCFYGKTVAPPYVEALCLFIFIFPG</sequence>
<name>A0A975BDH8_9BACT</name>
<reference evidence="1" key="1">
    <citation type="journal article" date="2021" name="Microb. Physiol.">
        <title>Proteogenomic Insights into the Physiology of Marine, Sulfate-Reducing, Filamentous Desulfonema limicola and Desulfonema magnum.</title>
        <authorList>
            <person name="Schnaars V."/>
            <person name="Wohlbrand L."/>
            <person name="Scheve S."/>
            <person name="Hinrichs C."/>
            <person name="Reinhardt R."/>
            <person name="Rabus R."/>
        </authorList>
    </citation>
    <scope>NUCLEOTIDE SEQUENCE</scope>
    <source>
        <strain evidence="1">5ac10</strain>
    </source>
</reference>
<accession>A0A975BDH8</accession>
<protein>
    <submittedName>
        <fullName evidence="1">Uncharacterized protein</fullName>
    </submittedName>
</protein>
<organism evidence="1 2">
    <name type="scientific">Desulfonema limicola</name>
    <dbReference type="NCBI Taxonomy" id="45656"/>
    <lineage>
        <taxon>Bacteria</taxon>
        <taxon>Pseudomonadati</taxon>
        <taxon>Thermodesulfobacteriota</taxon>
        <taxon>Desulfobacteria</taxon>
        <taxon>Desulfobacterales</taxon>
        <taxon>Desulfococcaceae</taxon>
        <taxon>Desulfonema</taxon>
    </lineage>
</organism>